<evidence type="ECO:0000313" key="1">
    <source>
        <dbReference type="EMBL" id="MBW3098090.1"/>
    </source>
</evidence>
<dbReference type="Proteomes" id="UP001430804">
    <property type="component" value="Unassembled WGS sequence"/>
</dbReference>
<organism evidence="1 2">
    <name type="scientific">Pseudohoeflea coraliihabitans</name>
    <dbReference type="NCBI Taxonomy" id="2860393"/>
    <lineage>
        <taxon>Bacteria</taxon>
        <taxon>Pseudomonadati</taxon>
        <taxon>Pseudomonadota</taxon>
        <taxon>Alphaproteobacteria</taxon>
        <taxon>Hyphomicrobiales</taxon>
        <taxon>Rhizobiaceae</taxon>
        <taxon>Pseudohoeflea</taxon>
    </lineage>
</organism>
<dbReference type="EMBL" id="JAHWQX010000003">
    <property type="protein sequence ID" value="MBW3098090.1"/>
    <property type="molecule type" value="Genomic_DNA"/>
</dbReference>
<dbReference type="RefSeq" id="WP_219202027.1">
    <property type="nucleotide sequence ID" value="NZ_JAHWQX010000003.1"/>
</dbReference>
<gene>
    <name evidence="1" type="ORF">KY465_12430</name>
</gene>
<reference evidence="1" key="1">
    <citation type="submission" date="2021-07" db="EMBL/GenBank/DDBJ databases">
        <title>Pseudohoeflea marina sp. nov. a polyhydroxyalcanoate-producing bacterium.</title>
        <authorList>
            <person name="Zheng W."/>
            <person name="Yu S."/>
            <person name="Huang Y."/>
        </authorList>
    </citation>
    <scope>NUCLEOTIDE SEQUENCE</scope>
    <source>
        <strain evidence="1">DP4N28-3</strain>
    </source>
</reference>
<sequence>MSGIFSFFKSVLGTGDRAASSGDGQTSGRREIYKDHEIVAQPISEGGQFRVAGSVISPEGKEHNFVRADMFSSREDAEATALQKGQRLVDEMGSRLFAE</sequence>
<comment type="caution">
    <text evidence="1">The sequence shown here is derived from an EMBL/GenBank/DDBJ whole genome shotgun (WGS) entry which is preliminary data.</text>
</comment>
<evidence type="ECO:0000313" key="2">
    <source>
        <dbReference type="Proteomes" id="UP001430804"/>
    </source>
</evidence>
<proteinExistence type="predicted"/>
<keyword evidence="2" id="KW-1185">Reference proteome</keyword>
<dbReference type="InterPro" id="IPR018772">
    <property type="entry name" value="Transcription_activator_HlyU"/>
</dbReference>
<dbReference type="Pfam" id="PF10115">
    <property type="entry name" value="HlyU"/>
    <property type="match status" value="1"/>
</dbReference>
<protein>
    <submittedName>
        <fullName evidence="1">Transcriptional regulator</fullName>
    </submittedName>
</protein>
<accession>A0ABS6WQP4</accession>
<name>A0ABS6WQP4_9HYPH</name>